<dbReference type="RefSeq" id="WP_076144204.1">
    <property type="nucleotide sequence ID" value="NZ_LWLN01000001.1"/>
</dbReference>
<dbReference type="Proteomes" id="UP000189370">
    <property type="component" value="Unassembled WGS sequence"/>
</dbReference>
<dbReference type="AlphaFoldDB" id="A0A1S8AU22"/>
<comment type="caution">
    <text evidence="2">The sequence shown here is derived from an EMBL/GenBank/DDBJ whole genome shotgun (WGS) entry which is preliminary data.</text>
</comment>
<protein>
    <submittedName>
        <fullName evidence="2">Uncharacterized protein</fullName>
    </submittedName>
</protein>
<accession>A0A1S8AU22</accession>
<gene>
    <name evidence="2" type="ORF">A6E15_04640</name>
</gene>
<feature type="region of interest" description="Disordered" evidence="1">
    <location>
        <begin position="61"/>
        <end position="83"/>
    </location>
</feature>
<name>A0A1S8AU22_9EURY</name>
<proteinExistence type="predicted"/>
<reference evidence="3" key="1">
    <citation type="submission" date="2016-04" db="EMBL/GenBank/DDBJ databases">
        <authorList>
            <person name="Chen S.-C."/>
            <person name="Lai M.-C."/>
        </authorList>
    </citation>
    <scope>NUCLEOTIDE SEQUENCE [LARGE SCALE GENOMIC DNA]</scope>
    <source>
        <strain evidence="3">AB14</strain>
    </source>
</reference>
<evidence type="ECO:0000313" key="2">
    <source>
        <dbReference type="EMBL" id="OLZ40313.1"/>
    </source>
</evidence>
<evidence type="ECO:0000313" key="3">
    <source>
        <dbReference type="Proteomes" id="UP000189370"/>
    </source>
</evidence>
<evidence type="ECO:0000256" key="1">
    <source>
        <dbReference type="SAM" id="MobiDB-lite"/>
    </source>
</evidence>
<dbReference type="EMBL" id="LWLN01000001">
    <property type="protein sequence ID" value="OLZ40313.1"/>
    <property type="molecule type" value="Genomic_DNA"/>
</dbReference>
<keyword evidence="3" id="KW-1185">Reference proteome</keyword>
<sequence length="110" mass="11345">MNRALTLALTVALIGGLAFMGAAGTAAATDDGQSNDADIDQDQRVAQGADVSSEDSWAIAVDFGDKGNGDGPTANTGNEVKQTSDNHQNADIYQDNENIEDSLFVELGGL</sequence>
<feature type="compositionally biased region" description="Polar residues" evidence="1">
    <location>
        <begin position="73"/>
        <end position="83"/>
    </location>
</feature>
<organism evidence="2 3">
    <name type="scientific">Natrinema saccharevitans</name>
    <dbReference type="NCBI Taxonomy" id="301967"/>
    <lineage>
        <taxon>Archaea</taxon>
        <taxon>Methanobacteriati</taxon>
        <taxon>Methanobacteriota</taxon>
        <taxon>Stenosarchaea group</taxon>
        <taxon>Halobacteria</taxon>
        <taxon>Halobacteriales</taxon>
        <taxon>Natrialbaceae</taxon>
        <taxon>Natrinema</taxon>
    </lineage>
</organism>